<gene>
    <name evidence="1" type="ORF">GPM918_LOCUS28410</name>
    <name evidence="2" type="ORF">OVA965_LOCUS29055</name>
    <name evidence="3" type="ORF">SRO942_LOCUS28910</name>
    <name evidence="4" type="ORF">TMI583_LOCUS29819</name>
</gene>
<accession>A0A815DJL2</accession>
<dbReference type="SUPFAM" id="SSF49899">
    <property type="entry name" value="Concanavalin A-like lectins/glucanases"/>
    <property type="match status" value="1"/>
</dbReference>
<sequence>ASVLKTKASETVKRLPNTLWHMIYLEIWLKTIIIVLCSTNSSGFNYFSNNNTCQLIDNFTLNYVLQQNLDSEFCFLQPPTALCTNVLDNSLLVAYFSFDSPSPLSYVGSTGLTAIESGQMTVPGHLNEALLFTGSTNSYFQIGNLGVVGTRDQSFSISLWINPTVLTGSTIVHVSLGWEGQGGWCLPFIGFTISGHIAVQMWQGSYAPSVIGPILLLNTWTHVVETFSVANGLKLYINGYLYSATYSISQFFASGSPMFLTVGSAIYASFPACSNLGVLPFTSFAGGVDELRVYSRELIAEDVCTLYYFY</sequence>
<dbReference type="EMBL" id="CAJOBC010036334">
    <property type="protein sequence ID" value="CAF4118450.1"/>
    <property type="molecule type" value="Genomic_DNA"/>
</dbReference>
<dbReference type="Pfam" id="PF13385">
    <property type="entry name" value="Laminin_G_3"/>
    <property type="match status" value="1"/>
</dbReference>
<reference evidence="1" key="1">
    <citation type="submission" date="2021-02" db="EMBL/GenBank/DDBJ databases">
        <authorList>
            <person name="Nowell W R."/>
        </authorList>
    </citation>
    <scope>NUCLEOTIDE SEQUENCE</scope>
</reference>
<dbReference type="Gene3D" id="2.60.120.200">
    <property type="match status" value="1"/>
</dbReference>
<dbReference type="AlphaFoldDB" id="A0A815DJL2"/>
<organism evidence="1 5">
    <name type="scientific">Didymodactylos carnosus</name>
    <dbReference type="NCBI Taxonomy" id="1234261"/>
    <lineage>
        <taxon>Eukaryota</taxon>
        <taxon>Metazoa</taxon>
        <taxon>Spiralia</taxon>
        <taxon>Gnathifera</taxon>
        <taxon>Rotifera</taxon>
        <taxon>Eurotatoria</taxon>
        <taxon>Bdelloidea</taxon>
        <taxon>Philodinida</taxon>
        <taxon>Philodinidae</taxon>
        <taxon>Didymodactylos</taxon>
    </lineage>
</organism>
<dbReference type="EMBL" id="CAJNOK010020210">
    <property type="protein sequence ID" value="CAF1312626.1"/>
    <property type="molecule type" value="Genomic_DNA"/>
</dbReference>
<name>A0A815DJL2_9BILA</name>
<dbReference type="Proteomes" id="UP000677228">
    <property type="component" value="Unassembled WGS sequence"/>
</dbReference>
<dbReference type="Proteomes" id="UP000663829">
    <property type="component" value="Unassembled WGS sequence"/>
</dbReference>
<comment type="caution">
    <text evidence="1">The sequence shown here is derived from an EMBL/GenBank/DDBJ whole genome shotgun (WGS) entry which is preliminary data.</text>
</comment>
<feature type="non-terminal residue" evidence="1">
    <location>
        <position position="1"/>
    </location>
</feature>
<dbReference type="Proteomes" id="UP000682733">
    <property type="component" value="Unassembled WGS sequence"/>
</dbReference>
<evidence type="ECO:0000313" key="1">
    <source>
        <dbReference type="EMBL" id="CAF1298686.1"/>
    </source>
</evidence>
<evidence type="ECO:0000313" key="4">
    <source>
        <dbReference type="EMBL" id="CAF4120968.1"/>
    </source>
</evidence>
<dbReference type="OrthoDB" id="347083at2759"/>
<keyword evidence="5" id="KW-1185">Reference proteome</keyword>
<dbReference type="InterPro" id="IPR013320">
    <property type="entry name" value="ConA-like_dom_sf"/>
</dbReference>
<dbReference type="EMBL" id="CAJOBA010041800">
    <property type="protein sequence ID" value="CAF4120968.1"/>
    <property type="molecule type" value="Genomic_DNA"/>
</dbReference>
<evidence type="ECO:0000313" key="3">
    <source>
        <dbReference type="EMBL" id="CAF4118450.1"/>
    </source>
</evidence>
<evidence type="ECO:0000313" key="5">
    <source>
        <dbReference type="Proteomes" id="UP000663829"/>
    </source>
</evidence>
<protein>
    <submittedName>
        <fullName evidence="1">Uncharacterized protein</fullName>
    </submittedName>
</protein>
<proteinExistence type="predicted"/>
<dbReference type="EMBL" id="CAJNOQ010012380">
    <property type="protein sequence ID" value="CAF1298686.1"/>
    <property type="molecule type" value="Genomic_DNA"/>
</dbReference>
<evidence type="ECO:0000313" key="2">
    <source>
        <dbReference type="EMBL" id="CAF1312626.1"/>
    </source>
</evidence>
<dbReference type="Proteomes" id="UP000681722">
    <property type="component" value="Unassembled WGS sequence"/>
</dbReference>